<sequence>MSTEWNASLASPHKRLVCIRFSYLFITVSLGLLFYFGITVVLPSAQAGLFHETRCLVNFSVFDGEEVCDCGGGFPLSSCYPCLKIYVVFSTENISTGIKDIKSMEQSVLYKDVLNVGDKCTLKPPSCCLRSEEENQKQVRDYMELNGRNNSWISCFYNKLNQTEVIATKGNYQLDIFMSLFWPLLGIAVGLSLLKYARRLQPGKTKKKLSTKERRHILAATTLTLFLRAEGEPAV</sequence>
<dbReference type="Proteomes" id="UP001159428">
    <property type="component" value="Unassembled WGS sequence"/>
</dbReference>
<name>A0AAU9W0Y0_9CNID</name>
<comment type="subcellular location">
    <subcellularLocation>
        <location evidence="1">Membrane</location>
        <topology evidence="1">Multi-pass membrane protein</topology>
    </subcellularLocation>
</comment>
<keyword evidence="6 9" id="KW-0472">Membrane</keyword>
<keyword evidence="7" id="KW-0325">Glycoprotein</keyword>
<feature type="transmembrane region" description="Helical" evidence="9">
    <location>
        <begin position="21"/>
        <end position="42"/>
    </location>
</feature>
<organism evidence="10 11">
    <name type="scientific">Pocillopora meandrina</name>
    <dbReference type="NCBI Taxonomy" id="46732"/>
    <lineage>
        <taxon>Eukaryota</taxon>
        <taxon>Metazoa</taxon>
        <taxon>Cnidaria</taxon>
        <taxon>Anthozoa</taxon>
        <taxon>Hexacorallia</taxon>
        <taxon>Scleractinia</taxon>
        <taxon>Astrocoeniina</taxon>
        <taxon>Pocilloporidae</taxon>
        <taxon>Pocillopora</taxon>
    </lineage>
</organism>
<dbReference type="InterPro" id="IPR003930">
    <property type="entry name" value="K_chnl_Ca-activ_BK_bsu"/>
</dbReference>
<dbReference type="PANTHER" id="PTHR10258">
    <property type="entry name" value="CALCIUM-ACTIVATED POTASSIUM CHANNEL SUBUNIT BETA"/>
    <property type="match status" value="1"/>
</dbReference>
<keyword evidence="4 9" id="KW-1133">Transmembrane helix</keyword>
<keyword evidence="8" id="KW-0407">Ion channel</keyword>
<keyword evidence="11" id="KW-1185">Reference proteome</keyword>
<dbReference type="AlphaFoldDB" id="A0AAU9W0Y0"/>
<evidence type="ECO:0000256" key="3">
    <source>
        <dbReference type="ARBA" id="ARBA00022692"/>
    </source>
</evidence>
<keyword evidence="3 9" id="KW-0812">Transmembrane</keyword>
<evidence type="ECO:0000256" key="5">
    <source>
        <dbReference type="ARBA" id="ARBA00023065"/>
    </source>
</evidence>
<accession>A0AAU9W0Y0</accession>
<dbReference type="GO" id="GO:0008076">
    <property type="term" value="C:voltage-gated potassium channel complex"/>
    <property type="evidence" value="ECO:0007669"/>
    <property type="project" value="TreeGrafter"/>
</dbReference>
<evidence type="ECO:0000256" key="9">
    <source>
        <dbReference type="SAM" id="Phobius"/>
    </source>
</evidence>
<evidence type="ECO:0000313" key="11">
    <source>
        <dbReference type="Proteomes" id="UP001159428"/>
    </source>
</evidence>
<comment type="caution">
    <text evidence="10">The sequence shown here is derived from an EMBL/GenBank/DDBJ whole genome shotgun (WGS) entry which is preliminary data.</text>
</comment>
<evidence type="ECO:0000256" key="4">
    <source>
        <dbReference type="ARBA" id="ARBA00022989"/>
    </source>
</evidence>
<dbReference type="Pfam" id="PF03185">
    <property type="entry name" value="CaKB"/>
    <property type="match status" value="1"/>
</dbReference>
<dbReference type="GO" id="GO:0005513">
    <property type="term" value="P:detection of calcium ion"/>
    <property type="evidence" value="ECO:0007669"/>
    <property type="project" value="TreeGrafter"/>
</dbReference>
<dbReference type="GO" id="GO:0015269">
    <property type="term" value="F:calcium-activated potassium channel activity"/>
    <property type="evidence" value="ECO:0007669"/>
    <property type="project" value="InterPro"/>
</dbReference>
<feature type="transmembrane region" description="Helical" evidence="9">
    <location>
        <begin position="176"/>
        <end position="197"/>
    </location>
</feature>
<keyword evidence="2" id="KW-0813">Transport</keyword>
<evidence type="ECO:0000256" key="6">
    <source>
        <dbReference type="ARBA" id="ARBA00023136"/>
    </source>
</evidence>
<dbReference type="PANTHER" id="PTHR10258:SF8">
    <property type="entry name" value="CALCIUM-ACTIVATED POTASSIUM CHANNEL BK ALPHA SUBUNIT DOMAIN-CONTAINING PROTEIN"/>
    <property type="match status" value="1"/>
</dbReference>
<evidence type="ECO:0000313" key="10">
    <source>
        <dbReference type="EMBL" id="CAH3043116.1"/>
    </source>
</evidence>
<evidence type="ECO:0000256" key="8">
    <source>
        <dbReference type="ARBA" id="ARBA00023303"/>
    </source>
</evidence>
<protein>
    <submittedName>
        <fullName evidence="10">Uncharacterized protein</fullName>
    </submittedName>
</protein>
<reference evidence="10 11" key="1">
    <citation type="submission" date="2022-05" db="EMBL/GenBank/DDBJ databases">
        <authorList>
            <consortium name="Genoscope - CEA"/>
            <person name="William W."/>
        </authorList>
    </citation>
    <scope>NUCLEOTIDE SEQUENCE [LARGE SCALE GENOMIC DNA]</scope>
</reference>
<gene>
    <name evidence="10" type="ORF">PMEA_00031639</name>
</gene>
<proteinExistence type="predicted"/>
<dbReference type="EMBL" id="CALNXJ010000007">
    <property type="protein sequence ID" value="CAH3043116.1"/>
    <property type="molecule type" value="Genomic_DNA"/>
</dbReference>
<evidence type="ECO:0000256" key="7">
    <source>
        <dbReference type="ARBA" id="ARBA00023180"/>
    </source>
</evidence>
<evidence type="ECO:0000256" key="2">
    <source>
        <dbReference type="ARBA" id="ARBA00022448"/>
    </source>
</evidence>
<feature type="non-terminal residue" evidence="10">
    <location>
        <position position="235"/>
    </location>
</feature>
<keyword evidence="5" id="KW-0406">Ion transport</keyword>
<evidence type="ECO:0000256" key="1">
    <source>
        <dbReference type="ARBA" id="ARBA00004141"/>
    </source>
</evidence>
<dbReference type="GO" id="GO:0015459">
    <property type="term" value="F:potassium channel regulator activity"/>
    <property type="evidence" value="ECO:0007669"/>
    <property type="project" value="TreeGrafter"/>
</dbReference>